<organism evidence="4">
    <name type="scientific">uncultured Pleomorphomonas sp</name>
    <dbReference type="NCBI Taxonomy" id="442121"/>
    <lineage>
        <taxon>Bacteria</taxon>
        <taxon>Pseudomonadati</taxon>
        <taxon>Pseudomonadota</taxon>
        <taxon>Alphaproteobacteria</taxon>
        <taxon>Hyphomicrobiales</taxon>
        <taxon>Pleomorphomonadaceae</taxon>
        <taxon>Pleomorphomonas</taxon>
        <taxon>environmental samples</taxon>
    </lineage>
</organism>
<dbReference type="PANTHER" id="PTHR10204:SF34">
    <property type="entry name" value="NAD(P)H DEHYDROGENASE [QUINONE] 1 ISOFORM 1"/>
    <property type="match status" value="1"/>
</dbReference>
<dbReference type="PANTHER" id="PTHR10204">
    <property type="entry name" value="NAD P H OXIDOREDUCTASE-RELATED"/>
    <property type="match status" value="1"/>
</dbReference>
<evidence type="ECO:0000256" key="2">
    <source>
        <dbReference type="ARBA" id="ARBA00023002"/>
    </source>
</evidence>
<dbReference type="InterPro" id="IPR051545">
    <property type="entry name" value="NAD(P)H_dehydrogenase_qn"/>
</dbReference>
<dbReference type="AlphaFoldDB" id="A0A212LNN5"/>
<dbReference type="EMBL" id="FMJD01000013">
    <property type="protein sequence ID" value="SCM79153.1"/>
    <property type="molecule type" value="Genomic_DNA"/>
</dbReference>
<keyword evidence="2" id="KW-0560">Oxidoreductase</keyword>
<dbReference type="InterPro" id="IPR029039">
    <property type="entry name" value="Flavoprotein-like_sf"/>
</dbReference>
<dbReference type="RefSeq" id="WP_288198414.1">
    <property type="nucleotide sequence ID" value="NZ_LT608334.1"/>
</dbReference>
<sequence length="198" mass="21938">MKCLVVVAHPQPDSLCRSLARFAIARLEAAGHQVTVEDLYGEGFDAALTEAERRSYYAAAFDASSVAGEAARLTGAEALVLVFPTWWYGFPAILKGWFDRVWSPGIAFDHASNFGPIKPRLKLAHVLAVTTLGSPWWIDTLVLRQPVRRILRIAILGACARGVRFDMLSLHSAEKPAPERVTRFEGRIAAVLDRWPTR</sequence>
<feature type="domain" description="Flavodoxin-like fold" evidence="3">
    <location>
        <begin position="1"/>
        <end position="135"/>
    </location>
</feature>
<evidence type="ECO:0000313" key="4">
    <source>
        <dbReference type="EMBL" id="SCM79153.1"/>
    </source>
</evidence>
<dbReference type="SUPFAM" id="SSF52218">
    <property type="entry name" value="Flavoproteins"/>
    <property type="match status" value="1"/>
</dbReference>
<dbReference type="InterPro" id="IPR003680">
    <property type="entry name" value="Flavodoxin_fold"/>
</dbReference>
<dbReference type="Pfam" id="PF02525">
    <property type="entry name" value="Flavodoxin_2"/>
    <property type="match status" value="1"/>
</dbReference>
<accession>A0A212LNN5</accession>
<protein>
    <submittedName>
        <fullName evidence="4">NAD(P)H dehydrogenase (Quinone)</fullName>
    </submittedName>
</protein>
<name>A0A212LNN5_9HYPH</name>
<evidence type="ECO:0000256" key="1">
    <source>
        <dbReference type="ARBA" id="ARBA00006252"/>
    </source>
</evidence>
<comment type="similarity">
    <text evidence="1">Belongs to the NAD(P)H dehydrogenase (quinone) family.</text>
</comment>
<dbReference type="GO" id="GO:0003955">
    <property type="term" value="F:NAD(P)H dehydrogenase (quinone) activity"/>
    <property type="evidence" value="ECO:0007669"/>
    <property type="project" value="TreeGrafter"/>
</dbReference>
<gene>
    <name evidence="4" type="ORF">KL86PLE_90260</name>
</gene>
<evidence type="ECO:0000259" key="3">
    <source>
        <dbReference type="Pfam" id="PF02525"/>
    </source>
</evidence>
<dbReference type="GO" id="GO:0005829">
    <property type="term" value="C:cytosol"/>
    <property type="evidence" value="ECO:0007669"/>
    <property type="project" value="TreeGrafter"/>
</dbReference>
<dbReference type="Gene3D" id="3.40.50.360">
    <property type="match status" value="1"/>
</dbReference>
<proteinExistence type="inferred from homology"/>
<reference evidence="4" key="1">
    <citation type="submission" date="2016-08" db="EMBL/GenBank/DDBJ databases">
        <authorList>
            <person name="Seilhamer J.J."/>
        </authorList>
    </citation>
    <scope>NUCLEOTIDE SEQUENCE</scope>
    <source>
        <strain evidence="4">86</strain>
    </source>
</reference>